<dbReference type="PANTHER" id="PTHR43553:SF1">
    <property type="entry name" value="ABC TRANSPORTER I FAMILY MEMBER 11, CHLOROPLASTIC"/>
    <property type="match status" value="1"/>
</dbReference>
<dbReference type="InterPro" id="IPR050095">
    <property type="entry name" value="ECF_ABC_transporter_ATP-bd"/>
</dbReference>
<organism evidence="5">
    <name type="scientific">Chlamydomonas leiostraca</name>
    <dbReference type="NCBI Taxonomy" id="1034604"/>
    <lineage>
        <taxon>Eukaryota</taxon>
        <taxon>Viridiplantae</taxon>
        <taxon>Chlorophyta</taxon>
        <taxon>core chlorophytes</taxon>
        <taxon>Chlorophyceae</taxon>
        <taxon>CS clade</taxon>
        <taxon>Chlamydomonadales</taxon>
        <taxon>Chlamydomonadaceae</taxon>
        <taxon>Chlamydomonas</taxon>
    </lineage>
</organism>
<sequence length="387" mass="41201">MHSITMQQPALAAGVHSRPRSIPAAAPAVCSTSGRSQTAWTAAAASATRPYSSYTHSTVPPQCITATTTFTYPGLASSSRRAGRRSHLCSAGGNAGAPGAGGGGGMLENMLAYAYALQLQQEEQARRASGASISGASVTIRDLLFHPPGVDAPLLNNINMDVPPNSLGLIIGRSGSGKTTLLQVLAGMAEQTSGAVTITSPRAAVGQPLTGQSLTGSTLEERMDRVGLVFQFPERHFLGSDVFSELTFTWPRDPAYFLQQQQLRARVAQVLAAVQLDHVDMSLPPWALSGGQQRRLALAIQLVRQPSLLLLDEPLAGLDWQARREVVELLARLKKECTLLVVSHDIREIYPLVDVAWSMKLGGAMQPLAWPPQGGLEGLTAWDAKEQ</sequence>
<dbReference type="FunFam" id="3.40.50.300:FF:001645">
    <property type="entry name" value="ABC transporter I family member 11 chloroplastic"/>
    <property type="match status" value="1"/>
</dbReference>
<evidence type="ECO:0000256" key="1">
    <source>
        <dbReference type="ARBA" id="ARBA00022448"/>
    </source>
</evidence>
<dbReference type="EMBL" id="HBFB01031276">
    <property type="protein sequence ID" value="CAD8693332.1"/>
    <property type="molecule type" value="Transcribed_RNA"/>
</dbReference>
<protein>
    <recommendedName>
        <fullName evidence="4">ABC transporter domain-containing protein</fullName>
    </recommendedName>
</protein>
<dbReference type="InterPro" id="IPR003439">
    <property type="entry name" value="ABC_transporter-like_ATP-bd"/>
</dbReference>
<evidence type="ECO:0000256" key="2">
    <source>
        <dbReference type="ARBA" id="ARBA00022741"/>
    </source>
</evidence>
<feature type="domain" description="ABC transporter" evidence="4">
    <location>
        <begin position="138"/>
        <end position="386"/>
    </location>
</feature>
<keyword evidence="1" id="KW-0813">Transport</keyword>
<evidence type="ECO:0000259" key="4">
    <source>
        <dbReference type="PROSITE" id="PS50893"/>
    </source>
</evidence>
<dbReference type="InterPro" id="IPR015856">
    <property type="entry name" value="ABC_transpr_CbiO/EcfA_su"/>
</dbReference>
<proteinExistence type="predicted"/>
<dbReference type="InterPro" id="IPR003593">
    <property type="entry name" value="AAA+_ATPase"/>
</dbReference>
<dbReference type="SUPFAM" id="SSF52540">
    <property type="entry name" value="P-loop containing nucleoside triphosphate hydrolases"/>
    <property type="match status" value="1"/>
</dbReference>
<dbReference type="AlphaFoldDB" id="A0A7S0X0P0"/>
<reference evidence="5" key="1">
    <citation type="submission" date="2021-01" db="EMBL/GenBank/DDBJ databases">
        <authorList>
            <person name="Corre E."/>
            <person name="Pelletier E."/>
            <person name="Niang G."/>
            <person name="Scheremetjew M."/>
            <person name="Finn R."/>
            <person name="Kale V."/>
            <person name="Holt S."/>
            <person name="Cochrane G."/>
            <person name="Meng A."/>
            <person name="Brown T."/>
            <person name="Cohen L."/>
        </authorList>
    </citation>
    <scope>NUCLEOTIDE SEQUENCE</scope>
    <source>
        <strain evidence="5">SAG 11-49</strain>
    </source>
</reference>
<dbReference type="SMART" id="SM00382">
    <property type="entry name" value="AAA"/>
    <property type="match status" value="1"/>
</dbReference>
<dbReference type="GO" id="GO:0042626">
    <property type="term" value="F:ATPase-coupled transmembrane transporter activity"/>
    <property type="evidence" value="ECO:0007669"/>
    <property type="project" value="TreeGrafter"/>
</dbReference>
<gene>
    <name evidence="5" type="ORF">CLEI1391_LOCUS17515</name>
</gene>
<dbReference type="GO" id="GO:0009941">
    <property type="term" value="C:chloroplast envelope"/>
    <property type="evidence" value="ECO:0007669"/>
    <property type="project" value="TreeGrafter"/>
</dbReference>
<dbReference type="InterPro" id="IPR027417">
    <property type="entry name" value="P-loop_NTPase"/>
</dbReference>
<dbReference type="GO" id="GO:0016887">
    <property type="term" value="F:ATP hydrolysis activity"/>
    <property type="evidence" value="ECO:0007669"/>
    <property type="project" value="InterPro"/>
</dbReference>
<dbReference type="PANTHER" id="PTHR43553">
    <property type="entry name" value="HEAVY METAL TRANSPORTER"/>
    <property type="match status" value="1"/>
</dbReference>
<dbReference type="GO" id="GO:0016020">
    <property type="term" value="C:membrane"/>
    <property type="evidence" value="ECO:0007669"/>
    <property type="project" value="InterPro"/>
</dbReference>
<dbReference type="Gene3D" id="3.40.50.300">
    <property type="entry name" value="P-loop containing nucleotide triphosphate hydrolases"/>
    <property type="match status" value="1"/>
</dbReference>
<keyword evidence="2" id="KW-0547">Nucleotide-binding</keyword>
<name>A0A7S0X0P0_9CHLO</name>
<dbReference type="CDD" id="cd03225">
    <property type="entry name" value="ABC_cobalt_CbiO_domain1"/>
    <property type="match status" value="1"/>
</dbReference>
<dbReference type="InterPro" id="IPR017871">
    <property type="entry name" value="ABC_transporter-like_CS"/>
</dbReference>
<keyword evidence="3" id="KW-0067">ATP-binding</keyword>
<dbReference type="Pfam" id="PF00005">
    <property type="entry name" value="ABC_tran"/>
    <property type="match status" value="1"/>
</dbReference>
<accession>A0A7S0X0P0</accession>
<dbReference type="GO" id="GO:0005524">
    <property type="term" value="F:ATP binding"/>
    <property type="evidence" value="ECO:0007669"/>
    <property type="project" value="UniProtKB-KW"/>
</dbReference>
<dbReference type="PROSITE" id="PS00211">
    <property type="entry name" value="ABC_TRANSPORTER_1"/>
    <property type="match status" value="1"/>
</dbReference>
<evidence type="ECO:0000313" key="5">
    <source>
        <dbReference type="EMBL" id="CAD8693332.1"/>
    </source>
</evidence>
<evidence type="ECO:0000256" key="3">
    <source>
        <dbReference type="ARBA" id="ARBA00022840"/>
    </source>
</evidence>
<dbReference type="PROSITE" id="PS50893">
    <property type="entry name" value="ABC_TRANSPORTER_2"/>
    <property type="match status" value="1"/>
</dbReference>